<dbReference type="PANTHER" id="PTHR12899">
    <property type="entry name" value="39S RIBOSOMAL PROTEIN L18, MITOCHONDRIAL"/>
    <property type="match status" value="1"/>
</dbReference>
<comment type="similarity">
    <text evidence="1">Belongs to the universal ribosomal protein uL18 family.</text>
</comment>
<comment type="caution">
    <text evidence="8">The sequence shown here is derived from an EMBL/GenBank/DDBJ whole genome shotgun (WGS) entry which is preliminary data.</text>
</comment>
<evidence type="ECO:0000256" key="5">
    <source>
        <dbReference type="ARBA" id="ARBA00023274"/>
    </source>
</evidence>
<keyword evidence="3" id="KW-0694">RNA-binding</keyword>
<dbReference type="OMA" id="KEGTTLC"/>
<dbReference type="InterPro" id="IPR057268">
    <property type="entry name" value="Ribosomal_L18"/>
</dbReference>
<evidence type="ECO:0000313" key="9">
    <source>
        <dbReference type="Proteomes" id="UP000751190"/>
    </source>
</evidence>
<dbReference type="InterPro" id="IPR004389">
    <property type="entry name" value="Ribosomal_uL18_bac-type"/>
</dbReference>
<keyword evidence="5" id="KW-0687">Ribonucleoprotein</keyword>
<dbReference type="AlphaFoldDB" id="A0A8J5XIA5"/>
<evidence type="ECO:0000313" key="8">
    <source>
        <dbReference type="EMBL" id="KAG8464414.1"/>
    </source>
</evidence>
<dbReference type="HAMAP" id="MF_01337_B">
    <property type="entry name" value="Ribosomal_uL18_B"/>
    <property type="match status" value="1"/>
</dbReference>
<evidence type="ECO:0000256" key="3">
    <source>
        <dbReference type="ARBA" id="ARBA00022884"/>
    </source>
</evidence>
<organism evidence="8 9">
    <name type="scientific">Diacronema lutheri</name>
    <name type="common">Unicellular marine alga</name>
    <name type="synonym">Monochrysis lutheri</name>
    <dbReference type="NCBI Taxonomy" id="2081491"/>
    <lineage>
        <taxon>Eukaryota</taxon>
        <taxon>Haptista</taxon>
        <taxon>Haptophyta</taxon>
        <taxon>Pavlovophyceae</taxon>
        <taxon>Pavlovales</taxon>
        <taxon>Pavlovaceae</taxon>
        <taxon>Diacronema</taxon>
    </lineage>
</organism>
<dbReference type="PANTHER" id="PTHR12899:SF3">
    <property type="entry name" value="LARGE RIBOSOMAL SUBUNIT PROTEIN UL18M"/>
    <property type="match status" value="1"/>
</dbReference>
<dbReference type="FunFam" id="3.30.420.100:FF:000001">
    <property type="entry name" value="50S ribosomal protein L18"/>
    <property type="match status" value="1"/>
</dbReference>
<protein>
    <recommendedName>
        <fullName evidence="6">Large ribosomal subunit protein uL18c</fullName>
    </recommendedName>
</protein>
<evidence type="ECO:0000256" key="4">
    <source>
        <dbReference type="ARBA" id="ARBA00022980"/>
    </source>
</evidence>
<keyword evidence="7" id="KW-0732">Signal</keyword>
<dbReference type="Pfam" id="PF00861">
    <property type="entry name" value="Ribosomal_L18p"/>
    <property type="match status" value="1"/>
</dbReference>
<keyword evidence="2" id="KW-0699">rRNA-binding</keyword>
<gene>
    <name evidence="8" type="ORF">KFE25_003477</name>
</gene>
<dbReference type="NCBIfam" id="TIGR00060">
    <property type="entry name" value="L18_bact"/>
    <property type="match status" value="1"/>
</dbReference>
<accession>A0A8J5XIA5</accession>
<dbReference type="Proteomes" id="UP000751190">
    <property type="component" value="Unassembled WGS sequence"/>
</dbReference>
<dbReference type="GO" id="GO:0003735">
    <property type="term" value="F:structural constituent of ribosome"/>
    <property type="evidence" value="ECO:0007669"/>
    <property type="project" value="InterPro"/>
</dbReference>
<dbReference type="InterPro" id="IPR005484">
    <property type="entry name" value="Ribosomal_uL18_bac/plant/anim"/>
</dbReference>
<dbReference type="GO" id="GO:0006412">
    <property type="term" value="P:translation"/>
    <property type="evidence" value="ECO:0007669"/>
    <property type="project" value="InterPro"/>
</dbReference>
<evidence type="ECO:0000256" key="6">
    <source>
        <dbReference type="ARBA" id="ARBA00035303"/>
    </source>
</evidence>
<keyword evidence="9" id="KW-1185">Reference proteome</keyword>
<dbReference type="GO" id="GO:0008097">
    <property type="term" value="F:5S rRNA binding"/>
    <property type="evidence" value="ECO:0007669"/>
    <property type="project" value="TreeGrafter"/>
</dbReference>
<feature type="chain" id="PRO_5035189120" description="Large ribosomal subunit protein uL18c" evidence="7">
    <location>
        <begin position="19"/>
        <end position="151"/>
    </location>
</feature>
<feature type="signal peptide" evidence="7">
    <location>
        <begin position="1"/>
        <end position="18"/>
    </location>
</feature>
<dbReference type="SUPFAM" id="SSF53137">
    <property type="entry name" value="Translational machinery components"/>
    <property type="match status" value="1"/>
</dbReference>
<dbReference type="GO" id="GO:0022625">
    <property type="term" value="C:cytosolic large ribosomal subunit"/>
    <property type="evidence" value="ECO:0007669"/>
    <property type="project" value="TreeGrafter"/>
</dbReference>
<evidence type="ECO:0000256" key="1">
    <source>
        <dbReference type="ARBA" id="ARBA00007116"/>
    </source>
</evidence>
<proteinExistence type="inferred from homology"/>
<sequence length="151" mass="16249">MLLRLVALVLLAAPLSRAFALQAAPRATVATTRLSTTTMGANSLSLKVKVKRAAMASKGRHRLCVFKSNKHIYAQVIDDLNHHVLVAASSVEPELKEKGLNVETAKEVGAKAAARAKEKGIELVYFDRNGFKYHGRIAALADAAREGGLVF</sequence>
<evidence type="ECO:0000256" key="2">
    <source>
        <dbReference type="ARBA" id="ARBA00022730"/>
    </source>
</evidence>
<dbReference type="Gene3D" id="3.30.420.100">
    <property type="match status" value="1"/>
</dbReference>
<evidence type="ECO:0000256" key="7">
    <source>
        <dbReference type="SAM" id="SignalP"/>
    </source>
</evidence>
<dbReference type="EMBL" id="JAGTXO010000013">
    <property type="protein sequence ID" value="KAG8464414.1"/>
    <property type="molecule type" value="Genomic_DNA"/>
</dbReference>
<name>A0A8J5XIA5_DIALT</name>
<dbReference type="CDD" id="cd00432">
    <property type="entry name" value="Ribosomal_L18_L5e"/>
    <property type="match status" value="1"/>
</dbReference>
<keyword evidence="4" id="KW-0689">Ribosomal protein</keyword>
<reference evidence="8" key="1">
    <citation type="submission" date="2021-05" db="EMBL/GenBank/DDBJ databases">
        <title>The genome of the haptophyte Pavlova lutheri (Diacronema luteri, Pavlovales) - a model for lipid biosynthesis in eukaryotic algae.</title>
        <authorList>
            <person name="Hulatt C.J."/>
            <person name="Posewitz M.C."/>
        </authorList>
    </citation>
    <scope>NUCLEOTIDE SEQUENCE</scope>
    <source>
        <strain evidence="8">NIVA-4/92</strain>
    </source>
</reference>
<dbReference type="OrthoDB" id="1932324at2759"/>